<name>A0ABQ2HHG9_9BACT</name>
<proteinExistence type="predicted"/>
<evidence type="ECO:0000313" key="1">
    <source>
        <dbReference type="EMBL" id="GGM81861.1"/>
    </source>
</evidence>
<dbReference type="Proteomes" id="UP000632339">
    <property type="component" value="Unassembled WGS sequence"/>
</dbReference>
<evidence type="ECO:0000313" key="2">
    <source>
        <dbReference type="Proteomes" id="UP000632339"/>
    </source>
</evidence>
<organism evidence="1 2">
    <name type="scientific">Dyadobacter beijingensis</name>
    <dbReference type="NCBI Taxonomy" id="365489"/>
    <lineage>
        <taxon>Bacteria</taxon>
        <taxon>Pseudomonadati</taxon>
        <taxon>Bacteroidota</taxon>
        <taxon>Cytophagia</taxon>
        <taxon>Cytophagales</taxon>
        <taxon>Spirosomataceae</taxon>
        <taxon>Dyadobacter</taxon>
    </lineage>
</organism>
<gene>
    <name evidence="1" type="ORF">GCM10010967_12050</name>
</gene>
<sequence>MTEIFLNDKCYKLPENWTEVNPAQLPELLTLLYVYPESGGTYLEILRTILGYPPGLWKKLMCHYFAGHRTEEQHEENAQALQGVLGQISWMWQGELTVCPLPEGFDVDGTRWVLFEEGFRSMSFGELTNAHINAQAFIKQLVEGDERLNMLVATVCRPRRSGNYMDDPDWNGDHREQYNEHIARHRADLIKDGYIKEKILVLMYFLGTLKEFFSFYDLFDSDATGPAPTEDYPGQSMVKNQHLLSEKHIFGGMNATKSANIHDVFQFLEEHKKDIKEQNQRNQAANDAN</sequence>
<protein>
    <submittedName>
        <fullName evidence="1">Uncharacterized protein</fullName>
    </submittedName>
</protein>
<accession>A0ABQ2HHG9</accession>
<dbReference type="RefSeq" id="WP_019942576.1">
    <property type="nucleotide sequence ID" value="NZ_BMLI01000001.1"/>
</dbReference>
<comment type="caution">
    <text evidence="1">The sequence shown here is derived from an EMBL/GenBank/DDBJ whole genome shotgun (WGS) entry which is preliminary data.</text>
</comment>
<keyword evidence="2" id="KW-1185">Reference proteome</keyword>
<dbReference type="EMBL" id="BMLI01000001">
    <property type="protein sequence ID" value="GGM81861.1"/>
    <property type="molecule type" value="Genomic_DNA"/>
</dbReference>
<reference evidence="2" key="1">
    <citation type="journal article" date="2019" name="Int. J. Syst. Evol. Microbiol.">
        <title>The Global Catalogue of Microorganisms (GCM) 10K type strain sequencing project: providing services to taxonomists for standard genome sequencing and annotation.</title>
        <authorList>
            <consortium name="The Broad Institute Genomics Platform"/>
            <consortium name="The Broad Institute Genome Sequencing Center for Infectious Disease"/>
            <person name="Wu L."/>
            <person name="Ma J."/>
        </authorList>
    </citation>
    <scope>NUCLEOTIDE SEQUENCE [LARGE SCALE GENOMIC DNA]</scope>
    <source>
        <strain evidence="2">CGMCC 1.6375</strain>
    </source>
</reference>